<evidence type="ECO:0000256" key="4">
    <source>
        <dbReference type="ARBA" id="ARBA00023136"/>
    </source>
</evidence>
<dbReference type="Proteomes" id="UP001489004">
    <property type="component" value="Unassembled WGS sequence"/>
</dbReference>
<evidence type="ECO:0000256" key="6">
    <source>
        <dbReference type="SAM" id="MobiDB-lite"/>
    </source>
</evidence>
<dbReference type="PANTHER" id="PTHR24216">
    <property type="entry name" value="PAXILLIN-RELATED"/>
    <property type="match status" value="1"/>
</dbReference>
<feature type="compositionally biased region" description="Basic and acidic residues" evidence="6">
    <location>
        <begin position="1718"/>
        <end position="1728"/>
    </location>
</feature>
<feature type="compositionally biased region" description="Basic and acidic residues" evidence="6">
    <location>
        <begin position="2398"/>
        <end position="2420"/>
    </location>
</feature>
<evidence type="ECO:0000256" key="1">
    <source>
        <dbReference type="ARBA" id="ARBA00004141"/>
    </source>
</evidence>
<proteinExistence type="predicted"/>
<evidence type="ECO:0000259" key="8">
    <source>
        <dbReference type="Pfam" id="PF08016"/>
    </source>
</evidence>
<keyword evidence="2 7" id="KW-0812">Transmembrane</keyword>
<feature type="compositionally biased region" description="Polar residues" evidence="6">
    <location>
        <begin position="2428"/>
        <end position="2442"/>
    </location>
</feature>
<feature type="transmembrane region" description="Helical" evidence="7">
    <location>
        <begin position="1237"/>
        <end position="1259"/>
    </location>
</feature>
<feature type="compositionally biased region" description="Low complexity" evidence="6">
    <location>
        <begin position="1950"/>
        <end position="1959"/>
    </location>
</feature>
<comment type="caution">
    <text evidence="9">The sequence shown here is derived from an EMBL/GenBank/DDBJ whole genome shotgun (WGS) entry which is preliminary data.</text>
</comment>
<accession>A0AAW1PIW7</accession>
<feature type="compositionally biased region" description="Polar residues" evidence="6">
    <location>
        <begin position="1974"/>
        <end position="1984"/>
    </location>
</feature>
<dbReference type="EMBL" id="JALJOR010000012">
    <property type="protein sequence ID" value="KAK9807794.1"/>
    <property type="molecule type" value="Genomic_DNA"/>
</dbReference>
<gene>
    <name evidence="9" type="ORF">WJX72_009618</name>
</gene>
<feature type="compositionally biased region" description="Low complexity" evidence="6">
    <location>
        <begin position="2156"/>
        <end position="2175"/>
    </location>
</feature>
<evidence type="ECO:0000313" key="9">
    <source>
        <dbReference type="EMBL" id="KAK9807794.1"/>
    </source>
</evidence>
<keyword evidence="3 7" id="KW-1133">Transmembrane helix</keyword>
<feature type="region of interest" description="Disordered" evidence="6">
    <location>
        <begin position="2110"/>
        <end position="2139"/>
    </location>
</feature>
<dbReference type="Pfam" id="PF08016">
    <property type="entry name" value="PKD_channel"/>
    <property type="match status" value="1"/>
</dbReference>
<feature type="transmembrane region" description="Helical" evidence="7">
    <location>
        <begin position="1033"/>
        <end position="1052"/>
    </location>
</feature>
<feature type="region of interest" description="Disordered" evidence="6">
    <location>
        <begin position="1789"/>
        <end position="1919"/>
    </location>
</feature>
<feature type="coiled-coil region" evidence="5">
    <location>
        <begin position="2566"/>
        <end position="2600"/>
    </location>
</feature>
<feature type="domain" description="Polycystin cation channel PKD1/PKD2" evidence="8">
    <location>
        <begin position="1118"/>
        <end position="1263"/>
    </location>
</feature>
<feature type="region of interest" description="Disordered" evidence="6">
    <location>
        <begin position="1946"/>
        <end position="1988"/>
    </location>
</feature>
<feature type="transmembrane region" description="Helical" evidence="7">
    <location>
        <begin position="1124"/>
        <end position="1142"/>
    </location>
</feature>
<feature type="region of interest" description="Disordered" evidence="6">
    <location>
        <begin position="1708"/>
        <end position="1768"/>
    </location>
</feature>
<evidence type="ECO:0000313" key="10">
    <source>
        <dbReference type="Proteomes" id="UP001489004"/>
    </source>
</evidence>
<organism evidence="9 10">
    <name type="scientific">[Myrmecia] bisecta</name>
    <dbReference type="NCBI Taxonomy" id="41462"/>
    <lineage>
        <taxon>Eukaryota</taxon>
        <taxon>Viridiplantae</taxon>
        <taxon>Chlorophyta</taxon>
        <taxon>core chlorophytes</taxon>
        <taxon>Trebouxiophyceae</taxon>
        <taxon>Trebouxiales</taxon>
        <taxon>Trebouxiaceae</taxon>
        <taxon>Myrmecia</taxon>
    </lineage>
</organism>
<feature type="transmembrane region" description="Helical" evidence="7">
    <location>
        <begin position="1165"/>
        <end position="1186"/>
    </location>
</feature>
<evidence type="ECO:0000256" key="3">
    <source>
        <dbReference type="ARBA" id="ARBA00022989"/>
    </source>
</evidence>
<evidence type="ECO:0000256" key="7">
    <source>
        <dbReference type="SAM" id="Phobius"/>
    </source>
</evidence>
<evidence type="ECO:0000256" key="5">
    <source>
        <dbReference type="SAM" id="Coils"/>
    </source>
</evidence>
<feature type="region of interest" description="Disordered" evidence="6">
    <location>
        <begin position="735"/>
        <end position="756"/>
    </location>
</feature>
<reference evidence="9 10" key="1">
    <citation type="journal article" date="2024" name="Nat. Commun.">
        <title>Phylogenomics reveals the evolutionary origins of lichenization in chlorophyte algae.</title>
        <authorList>
            <person name="Puginier C."/>
            <person name="Libourel C."/>
            <person name="Otte J."/>
            <person name="Skaloud P."/>
            <person name="Haon M."/>
            <person name="Grisel S."/>
            <person name="Petersen M."/>
            <person name="Berrin J.G."/>
            <person name="Delaux P.M."/>
            <person name="Dal Grande F."/>
            <person name="Keller J."/>
        </authorList>
    </citation>
    <scope>NUCLEOTIDE SEQUENCE [LARGE SCALE GENOMIC DNA]</scope>
    <source>
        <strain evidence="9 10">SAG 2043</strain>
    </source>
</reference>
<name>A0AAW1PIW7_9CHLO</name>
<feature type="compositionally biased region" description="Low complexity" evidence="6">
    <location>
        <begin position="2121"/>
        <end position="2135"/>
    </location>
</feature>
<feature type="compositionally biased region" description="Basic and acidic residues" evidence="6">
    <location>
        <begin position="2365"/>
        <end position="2380"/>
    </location>
</feature>
<feature type="region of interest" description="Disordered" evidence="6">
    <location>
        <begin position="2155"/>
        <end position="2218"/>
    </location>
</feature>
<comment type="subcellular location">
    <subcellularLocation>
        <location evidence="1">Membrane</location>
        <topology evidence="1">Multi-pass membrane protein</topology>
    </subcellularLocation>
</comment>
<dbReference type="InterPro" id="IPR013122">
    <property type="entry name" value="PKD1_2_channel"/>
</dbReference>
<feature type="region of interest" description="Disordered" evidence="6">
    <location>
        <begin position="1671"/>
        <end position="1696"/>
    </location>
</feature>
<dbReference type="GO" id="GO:0016020">
    <property type="term" value="C:membrane"/>
    <property type="evidence" value="ECO:0007669"/>
    <property type="project" value="UniProtKB-SubCell"/>
</dbReference>
<feature type="compositionally biased region" description="Pro residues" evidence="6">
    <location>
        <begin position="11"/>
        <end position="36"/>
    </location>
</feature>
<keyword evidence="10" id="KW-1185">Reference proteome</keyword>
<sequence length="2618" mass="274922">MRSLLCLCESQPPPPPPFSRPPPPPPPPPPPSPSPGLVPVAAPPTILLRGDAEMLVPLYSMFKDPGASAIDGKNGVLQPNATMAGNRVVNTSMLTPANDPYIITYTAVNAAGLAATPLQRTVWVVDPCLPEETMCTTGKCSLYGICLPSASPSPITPLRTPPMLQLIYATHLASVVQVKQGQAYAACAAGIQPTADAPCELGATAHDYAGADLNSRVVACPSQTCLTTGNCSGLAFALKGLAACNLNTSAPVGTILQVPFTVFDQYQPPTSASVSRSIAITAPCSTGQYLCSGSCSPISCALLALLNPASPPPQLSLTAVASRILGASRVLAAQYGTNVSIPLTPCRTAGPKTGCAVVGTDPQYGDVSGLVKATVTPVCDPADGATCAPCGLTYLQQSLCLPGRYLVNYTLTNTDKAASPLQLAVDIYEAGFVYGSISLIGKAADQAAAAAQIQQLATNGSDLNTLLRSAVATALTSWLTDFAPASYGMLYPAGRLAATQFASPLLLKLSLLQQAFQGVAVCNSTTLSQEFFNGQPPPVECNATVAGAASRDAVATFLENNRQAASSAPVPVIQVLQLGADPQPQQTSPVVDPQAVVAIAIASSVAQQVADQTAAAATLAALAQMAGPDAIAQATQAQVALQTAIGDYQASALAAQAQAVATIMGSKAASGPAQYQFATVPAVTQSLRQSLASLGQQLAAAKAGAAAVALQNTACGRGTAPNQFHFQISSFSNESAAAGSPSRRRLQQTPDLPSDRWYGYNIQEQYQLTAQPAAASQGVDSSRKRYFGGYGSNRVLGGMLLTQERQEAAACGSRFSKLAHACEPVDPDLDGVPIHQNPNLMDPFGFDPVFGTYSQLWAEDLVGQEAAYYNTSQGSPDVDTTGSPFAFASPALPDARAPFPVVFTTQMSADRARSLLQYLRDGHYLGKESRSVKVEAVSVNGDSRLYGYVRINLQWTKDGGIESMGYYGALPQLPYNTHVTVGRASQILWDIALMLLVCYHIRYSHQALQKALVEHGGSHFQAARAHPAAAGDIMISMLQLLGLALYFAYAVLEGKLSTATEFPVYNSDNYARARWLLLARAATNSSNNTEPGGPSRWRQPQDTSGLAAYLQLLAAVNQLYNLKAAFTAVQGIILVLLMIRWVQQWHFQPKLGIVTRTLARSLPDLAHLGVSVAFSLVVLAMASHLILGERALALSTYAGAVSVMFSMLVCNDFQHADEQLAVKGVELDMLGRTSQRIFLWILPLVFQAVFVNYVMAIVLDMFHGEGRRAKKDISAMFHGEGRRAKKDRGGTLAANVSAIFRQRIQATTRHVPTNPQILAMVMKLHSAPVKKIRAAFNMLGAFGRVVKDASAAQALIGRSVPVQRRSADGALDDAKAALREDLDEGLRVVISRAIEDAPSALPARPGCIPEPLFCCLMLLLSGNAKSAALREDARNVAALVDTASALLSDATVGEEIARKKNAKLIEDVADRHRRKKLKHIAAQASMLNAVTLQRQSAAAAVYAEASQAQGQIHHILQDLDTASMFAALVAKSPKRPRPELANEFQPKAQAAEWKPWKKLQLPRLAVEPDQVQSEVQAPADGDAAAGQAFHSELFEPEEGGTETAPLVLPARPTIKVLTKIQMLPRRLMRMFARNQVQPGVAESAASATAWADEQPLLARADLEDSSVAEAPPLRAGWAPNGSRRAATAAKPKLPNLRDVAQSEKMARLAQGSSVAWGKDARRASPEKPRRQRSIAEVSEVATAAKQASLEKPGRRASQTGAKRASLVKGVSSVAEALKVVQDAIQAGRHASVSEAIQHSSTSDDGRRSSATGAGVHPRGRHASAEAEGHLSVAGRRSASVEPLEATAKRTHSASSGNTSGAARAAASTEGSRATIGKANAPPAGIPKLATAIAMEQRSEEQHPKPAGVKTPRKSAETPCKGIPDAAIAATHASSIYKNPIVRKAARDAASKSPSSTSSSNTLRRARDITPRIGSANTASSSGLGSTMPHVADNEAASAGLAALVDAVQTTEVVPVDLPVATHTSATTDGAVAPHILPAATFPEPAASSSSKHVKRVPSSGARAYMESMGVMLPGSAGAAGPTATGSTSPVEDTLQGMIYEQQHVGVLDPPASSALLTDSGPEPSAVAEDPAAAAPIKDLDRENYTAVSSVAAPWQPANESAQAPAPSAPLATPRSNGTKAGPTAWSGLTSAKAQYAKGSARTGSRKSDAKKSAAASARRGRVTLDVDDLMGSAGIFPSAAKEPSRFGGPASLKKHMRFADGFDEDRDGEGPSSTAMAGPMSKEGMSMAELQRKVSILEVERQQLLTTIARTLSTATSIAPVPVLQSMQRQASQALHAELRRLSGSGTGDEAGWEWQGNEFLAHNTLERTSRAPVEGDRRRSSGSGASPAAPPSRLRRNSVDAQHRLQEAPRWSADRESRRLSGSGGSPTWQALDSARRQPSISKLPPPEWTAPGGARRRSHSSDGSPNSTAPWFLRQDIFGGRSSSNPPSPAAMLRGARRLSGSGEPTVDFSATGRLSTLPSGIPIARMSSVLPVGIISEEEGRLDAFHALVKRAKDTIALFTQQLLKYSVGIQQLQAEVARMQREMDAALAEAEERQAAQGSTSAIHDLASKVVALA</sequence>
<evidence type="ECO:0000256" key="2">
    <source>
        <dbReference type="ARBA" id="ARBA00022692"/>
    </source>
</evidence>
<feature type="region of interest" description="Disordered" evidence="6">
    <location>
        <begin position="2364"/>
        <end position="2473"/>
    </location>
</feature>
<keyword evidence="4 7" id="KW-0472">Membrane</keyword>
<protein>
    <recommendedName>
        <fullName evidence="8">Polycystin cation channel PKD1/PKD2 domain-containing protein</fullName>
    </recommendedName>
</protein>
<feature type="region of interest" description="Disordered" evidence="6">
    <location>
        <begin position="1"/>
        <end position="38"/>
    </location>
</feature>
<keyword evidence="5" id="KW-0175">Coiled coil</keyword>